<dbReference type="CDD" id="cd12913">
    <property type="entry name" value="PDC1_MCP_like"/>
    <property type="match status" value="1"/>
</dbReference>
<keyword evidence="3" id="KW-0145">Chemotaxis</keyword>
<dbReference type="GO" id="GO:0005886">
    <property type="term" value="C:plasma membrane"/>
    <property type="evidence" value="ECO:0007669"/>
    <property type="project" value="UniProtKB-SubCell"/>
</dbReference>
<feature type="transmembrane region" description="Helical" evidence="11">
    <location>
        <begin position="298"/>
        <end position="321"/>
    </location>
</feature>
<feature type="domain" description="HAMP" evidence="14">
    <location>
        <begin position="322"/>
        <end position="376"/>
    </location>
</feature>
<dbReference type="RefSeq" id="WP_159441281.1">
    <property type="nucleotide sequence ID" value="NZ_FRFE01000009.1"/>
</dbReference>
<dbReference type="Gene3D" id="3.30.450.20">
    <property type="entry name" value="PAS domain"/>
    <property type="match status" value="2"/>
</dbReference>
<dbReference type="OrthoDB" id="5428110at2"/>
<evidence type="ECO:0000259" key="12">
    <source>
        <dbReference type="PROSITE" id="PS50111"/>
    </source>
</evidence>
<dbReference type="InterPro" id="IPR004089">
    <property type="entry name" value="MCPsignal_dom"/>
</dbReference>
<dbReference type="InterPro" id="IPR029151">
    <property type="entry name" value="Sensor-like_sf"/>
</dbReference>
<evidence type="ECO:0000256" key="3">
    <source>
        <dbReference type="ARBA" id="ARBA00022500"/>
    </source>
</evidence>
<dbReference type="Gene3D" id="1.10.287.950">
    <property type="entry name" value="Methyl-accepting chemotaxis protein"/>
    <property type="match status" value="1"/>
</dbReference>
<evidence type="ECO:0000313" key="16">
    <source>
        <dbReference type="Proteomes" id="UP000184603"/>
    </source>
</evidence>
<dbReference type="SUPFAM" id="SSF58104">
    <property type="entry name" value="Methyl-accepting chemotaxis protein (MCP) signaling domain"/>
    <property type="match status" value="1"/>
</dbReference>
<dbReference type="PROSITE" id="PS50885">
    <property type="entry name" value="HAMP"/>
    <property type="match status" value="1"/>
</dbReference>
<feature type="domain" description="Methyl-accepting transducer" evidence="12">
    <location>
        <begin position="402"/>
        <end position="631"/>
    </location>
</feature>
<keyword evidence="2" id="KW-1003">Cell membrane</keyword>
<evidence type="ECO:0000256" key="4">
    <source>
        <dbReference type="ARBA" id="ARBA00022519"/>
    </source>
</evidence>
<name>A0A1M7Y678_9BACT</name>
<dbReference type="InterPro" id="IPR000727">
    <property type="entry name" value="T_SNARE_dom"/>
</dbReference>
<keyword evidence="8 10" id="KW-0807">Transducer</keyword>
<keyword evidence="7 11" id="KW-0472">Membrane</keyword>
<evidence type="ECO:0000256" key="2">
    <source>
        <dbReference type="ARBA" id="ARBA00022475"/>
    </source>
</evidence>
<keyword evidence="6 11" id="KW-1133">Transmembrane helix</keyword>
<keyword evidence="5 11" id="KW-0812">Transmembrane</keyword>
<evidence type="ECO:0000256" key="6">
    <source>
        <dbReference type="ARBA" id="ARBA00022989"/>
    </source>
</evidence>
<dbReference type="GO" id="GO:0006935">
    <property type="term" value="P:chemotaxis"/>
    <property type="evidence" value="ECO:0007669"/>
    <property type="project" value="UniProtKB-KW"/>
</dbReference>
<dbReference type="AlphaFoldDB" id="A0A1M7Y678"/>
<gene>
    <name evidence="15" type="ORF">SAMN02745220_02153</name>
</gene>
<evidence type="ECO:0000256" key="10">
    <source>
        <dbReference type="PROSITE-ProRule" id="PRU00284"/>
    </source>
</evidence>
<sequence length="667" mass="70943">MNITLKMKLLLALLGSTIFPILLVCLVIGYNFRADSLEIFFHSTGNELGHIDKAISIFIDETKANTSLLARHPAVIAADETVNSFINQTEDKSSKDLEAGEVEAGMLDLTRSLLKTHKSFVDVYVGTEYGGFSMASDAPLPPGYDPRARPWYKEALANKGVPIISKAYQSTTGDVVFTATETVERQGKVVGVVGIDVTLAELTDFIKKTKLGETGYVILVQDDGVVLADPRTPDHNFKKLDELELEAFSLFGKTDKGDLLVEIDGVDYAAKILTSPALGWKLIGIIEKSEIMAGVSRMLLLIAMIGLAITVIFAVVGILLANSLARPIARTTDMIRDIAEGEGDLTKRLTIATKDELGTLAVWFNTFLDNLQKIISEVASHAGVVDSSSGRLLGIATELAGNAKSTSQQAGTVASASADMNGNMTSISVRMDETTSNTSMVAAAVEEMAATINEIAKNSEKARSISEKAVAQAAAASVKMNNLGEAASAISAVTETITEISEQTNLLALNATIEAARAGEAGKGFAVVANEIKELAKQTAAATAEIKGKIEGVQTTTGETVSEIATIGQIINEINDIIAAIATAIEEQSVATSEISNNVNQASQGIEHVNENIAQGTSMISEISREVAMVNDSAGQISSNSRSIEENAHELKQLANELNNIIKRFRY</sequence>
<dbReference type="STRING" id="1121416.SAMN02745220_02153"/>
<dbReference type="PANTHER" id="PTHR32089:SF112">
    <property type="entry name" value="LYSOZYME-LIKE PROTEIN-RELATED"/>
    <property type="match status" value="1"/>
</dbReference>
<dbReference type="SMART" id="SM00304">
    <property type="entry name" value="HAMP"/>
    <property type="match status" value="1"/>
</dbReference>
<evidence type="ECO:0000259" key="14">
    <source>
        <dbReference type="PROSITE" id="PS50885"/>
    </source>
</evidence>
<evidence type="ECO:0000259" key="13">
    <source>
        <dbReference type="PROSITE" id="PS50192"/>
    </source>
</evidence>
<evidence type="ECO:0000256" key="7">
    <source>
        <dbReference type="ARBA" id="ARBA00023136"/>
    </source>
</evidence>
<dbReference type="SUPFAM" id="SSF103190">
    <property type="entry name" value="Sensory domain-like"/>
    <property type="match status" value="1"/>
</dbReference>
<evidence type="ECO:0000256" key="5">
    <source>
        <dbReference type="ARBA" id="ARBA00022692"/>
    </source>
</evidence>
<proteinExistence type="inferred from homology"/>
<dbReference type="InterPro" id="IPR003660">
    <property type="entry name" value="HAMP_dom"/>
</dbReference>
<comment type="subcellular location">
    <subcellularLocation>
        <location evidence="1">Cell inner membrane</location>
        <topology evidence="1">Multi-pass membrane protein</topology>
    </subcellularLocation>
</comment>
<dbReference type="CDD" id="cd06225">
    <property type="entry name" value="HAMP"/>
    <property type="match status" value="1"/>
</dbReference>
<dbReference type="PROSITE" id="PS50111">
    <property type="entry name" value="CHEMOTAXIS_TRANSDUC_2"/>
    <property type="match status" value="1"/>
</dbReference>
<reference evidence="15 16" key="1">
    <citation type="submission" date="2016-12" db="EMBL/GenBank/DDBJ databases">
        <authorList>
            <person name="Song W.-J."/>
            <person name="Kurnit D.M."/>
        </authorList>
    </citation>
    <scope>NUCLEOTIDE SEQUENCE [LARGE SCALE GENOMIC DNA]</scope>
    <source>
        <strain evidence="15 16">DSM 18488</strain>
    </source>
</reference>
<evidence type="ECO:0000256" key="9">
    <source>
        <dbReference type="ARBA" id="ARBA00029447"/>
    </source>
</evidence>
<keyword evidence="16" id="KW-1185">Reference proteome</keyword>
<evidence type="ECO:0000256" key="11">
    <source>
        <dbReference type="SAM" id="Phobius"/>
    </source>
</evidence>
<dbReference type="InterPro" id="IPR033479">
    <property type="entry name" value="dCache_1"/>
</dbReference>
<protein>
    <submittedName>
        <fullName evidence="15">Methyl-accepting chemotaxis protein</fullName>
    </submittedName>
</protein>
<feature type="domain" description="T-SNARE coiled-coil homology" evidence="13">
    <location>
        <begin position="554"/>
        <end position="616"/>
    </location>
</feature>
<dbReference type="Gene3D" id="1.10.8.500">
    <property type="entry name" value="HAMP domain in histidine kinase"/>
    <property type="match status" value="1"/>
</dbReference>
<accession>A0A1M7Y678</accession>
<evidence type="ECO:0000313" key="15">
    <source>
        <dbReference type="EMBL" id="SHO48142.1"/>
    </source>
</evidence>
<keyword evidence="4" id="KW-0997">Cell inner membrane</keyword>
<dbReference type="PANTHER" id="PTHR32089">
    <property type="entry name" value="METHYL-ACCEPTING CHEMOTAXIS PROTEIN MCPB"/>
    <property type="match status" value="1"/>
</dbReference>
<dbReference type="EMBL" id="FRFE01000009">
    <property type="protein sequence ID" value="SHO48142.1"/>
    <property type="molecule type" value="Genomic_DNA"/>
</dbReference>
<dbReference type="SMART" id="SM00283">
    <property type="entry name" value="MA"/>
    <property type="match status" value="1"/>
</dbReference>
<dbReference type="CDD" id="cd12912">
    <property type="entry name" value="PDC2_MCP_like"/>
    <property type="match status" value="1"/>
</dbReference>
<evidence type="ECO:0000256" key="8">
    <source>
        <dbReference type="ARBA" id="ARBA00023224"/>
    </source>
</evidence>
<dbReference type="Pfam" id="PF02743">
    <property type="entry name" value="dCache_1"/>
    <property type="match status" value="1"/>
</dbReference>
<evidence type="ECO:0000256" key="1">
    <source>
        <dbReference type="ARBA" id="ARBA00004429"/>
    </source>
</evidence>
<dbReference type="Pfam" id="PF00672">
    <property type="entry name" value="HAMP"/>
    <property type="match status" value="1"/>
</dbReference>
<dbReference type="PROSITE" id="PS50192">
    <property type="entry name" value="T_SNARE"/>
    <property type="match status" value="1"/>
</dbReference>
<comment type="similarity">
    <text evidence="9">Belongs to the methyl-accepting chemotaxis (MCP) protein family.</text>
</comment>
<organism evidence="15 16">
    <name type="scientific">Desulfopila aestuarii DSM 18488</name>
    <dbReference type="NCBI Taxonomy" id="1121416"/>
    <lineage>
        <taxon>Bacteria</taxon>
        <taxon>Pseudomonadati</taxon>
        <taxon>Thermodesulfobacteriota</taxon>
        <taxon>Desulfobulbia</taxon>
        <taxon>Desulfobulbales</taxon>
        <taxon>Desulfocapsaceae</taxon>
        <taxon>Desulfopila</taxon>
    </lineage>
</organism>
<dbReference type="Proteomes" id="UP000184603">
    <property type="component" value="Unassembled WGS sequence"/>
</dbReference>
<dbReference type="Pfam" id="PF00015">
    <property type="entry name" value="MCPsignal"/>
    <property type="match status" value="1"/>
</dbReference>
<dbReference type="GO" id="GO:0007165">
    <property type="term" value="P:signal transduction"/>
    <property type="evidence" value="ECO:0007669"/>
    <property type="project" value="UniProtKB-KW"/>
</dbReference>